<protein>
    <submittedName>
        <fullName evidence="1">Uncharacterized protein</fullName>
    </submittedName>
</protein>
<gene>
    <name evidence="1" type="ORF">CB5_LOCUS8954</name>
</gene>
<evidence type="ECO:0000313" key="1">
    <source>
        <dbReference type="EMBL" id="CAD1825743.1"/>
    </source>
</evidence>
<dbReference type="EMBL" id="LR862145">
    <property type="protein sequence ID" value="CAD1825743.1"/>
    <property type="molecule type" value="Genomic_DNA"/>
</dbReference>
<name>A0A6V7P4H8_ANACO</name>
<sequence length="140" mass="15252">MLFASFGPVSQALPLGGRTHWESWSWFSPHVVLGCYRFTRERRGCARQGRETLSAVQGKSYQFGGLLACPNPTKEVGSRHDIDLPAVTTTVGCLVRDLAGWEAVRALPPAVLGSNWACSGILCRNPTKVSSRSSNAFLRC</sequence>
<organism evidence="1">
    <name type="scientific">Ananas comosus var. bracteatus</name>
    <name type="common">red pineapple</name>
    <dbReference type="NCBI Taxonomy" id="296719"/>
    <lineage>
        <taxon>Eukaryota</taxon>
        <taxon>Viridiplantae</taxon>
        <taxon>Streptophyta</taxon>
        <taxon>Embryophyta</taxon>
        <taxon>Tracheophyta</taxon>
        <taxon>Spermatophyta</taxon>
        <taxon>Magnoliopsida</taxon>
        <taxon>Liliopsida</taxon>
        <taxon>Poales</taxon>
        <taxon>Bromeliaceae</taxon>
        <taxon>Bromelioideae</taxon>
        <taxon>Ananas</taxon>
    </lineage>
</organism>
<proteinExistence type="predicted"/>
<accession>A0A6V7P4H8</accession>
<reference evidence="1" key="1">
    <citation type="submission" date="2020-07" db="EMBL/GenBank/DDBJ databases">
        <authorList>
            <person name="Lin J."/>
        </authorList>
    </citation>
    <scope>NUCLEOTIDE SEQUENCE</scope>
</reference>
<dbReference type="AlphaFoldDB" id="A0A6V7P4H8"/>